<evidence type="ECO:0000256" key="1">
    <source>
        <dbReference type="SAM" id="MobiDB-lite"/>
    </source>
</evidence>
<dbReference type="InterPro" id="IPR037883">
    <property type="entry name" value="Knr4/Smi1-like_sf"/>
</dbReference>
<proteinExistence type="predicted"/>
<evidence type="ECO:0000259" key="2">
    <source>
        <dbReference type="SMART" id="SM00860"/>
    </source>
</evidence>
<dbReference type="EMBL" id="CP145607">
    <property type="protein sequence ID" value="WWM69340.1"/>
    <property type="molecule type" value="Genomic_DNA"/>
</dbReference>
<gene>
    <name evidence="3" type="ORF">V6R86_01135</name>
</gene>
<evidence type="ECO:0000313" key="3">
    <source>
        <dbReference type="EMBL" id="WWM69340.1"/>
    </source>
</evidence>
<evidence type="ECO:0000313" key="4">
    <source>
        <dbReference type="Proteomes" id="UP001382935"/>
    </source>
</evidence>
<organism evidence="3 4">
    <name type="scientific">Sphingomonas kaistensis</name>
    <dbReference type="NCBI Taxonomy" id="298708"/>
    <lineage>
        <taxon>Bacteria</taxon>
        <taxon>Pseudomonadati</taxon>
        <taxon>Pseudomonadota</taxon>
        <taxon>Alphaproteobacteria</taxon>
        <taxon>Sphingomonadales</taxon>
        <taxon>Sphingomonadaceae</taxon>
        <taxon>Sphingomonas</taxon>
    </lineage>
</organism>
<feature type="compositionally biased region" description="Pro residues" evidence="1">
    <location>
        <begin position="118"/>
        <end position="127"/>
    </location>
</feature>
<dbReference type="Pfam" id="PF09346">
    <property type="entry name" value="SMI1_KNR4"/>
    <property type="match status" value="1"/>
</dbReference>
<dbReference type="InterPro" id="IPR018958">
    <property type="entry name" value="Knr4/Smi1-like_dom"/>
</dbReference>
<keyword evidence="4" id="KW-1185">Reference proteome</keyword>
<protein>
    <submittedName>
        <fullName evidence="3">SMI1/KNR4 family protein</fullName>
    </submittedName>
</protein>
<name>A0ABZ2FXC1_9SPHN</name>
<accession>A0ABZ2FXC1</accession>
<dbReference type="Proteomes" id="UP001382935">
    <property type="component" value="Chromosome"/>
</dbReference>
<feature type="domain" description="Knr4/Smi1-like" evidence="2">
    <location>
        <begin position="125"/>
        <end position="244"/>
    </location>
</feature>
<dbReference type="SUPFAM" id="SSF160631">
    <property type="entry name" value="SMI1/KNR4-like"/>
    <property type="match status" value="1"/>
</dbReference>
<dbReference type="Gene3D" id="3.40.1580.10">
    <property type="entry name" value="SMI1/KNR4-like"/>
    <property type="match status" value="1"/>
</dbReference>
<reference evidence="3 4" key="1">
    <citation type="submission" date="2024-02" db="EMBL/GenBank/DDBJ databases">
        <title>Full genome sequence of Sphingomonas kaistensis.</title>
        <authorList>
            <person name="Poletto B.L."/>
            <person name="Silva G."/>
            <person name="Galante D."/>
            <person name="Campos K.R."/>
            <person name="Santos M.B.N."/>
            <person name="Sacchi C.T."/>
        </authorList>
    </citation>
    <scope>NUCLEOTIDE SEQUENCE [LARGE SCALE GENOMIC DNA]</scope>
    <source>
        <strain evidence="3 4">MA4R</strain>
    </source>
</reference>
<dbReference type="SMART" id="SM00860">
    <property type="entry name" value="SMI1_KNR4"/>
    <property type="match status" value="1"/>
</dbReference>
<sequence length="249" mass="27929">MREMTDELLARIAAKAADPKRRYMKAAEDEARIILPVEEIERREEAWTRRNLIKSAAARGQEMSAEEVEGYLAEWRASREAARLAMEAQMRAWGQTPPATRSFIETDTHIGVSSDPPGAKPLQPPPTESDWKELEQIVGRAMPEDLKTLYTISDGGFGPGFSGLHPVQKIGSYCEDFRRRGPDYCGTITYPASFVPLATEVLDYHLDLDTGRIISSNQNWDNDGLDAEDIYDIAFQSLAEMMENWAAAD</sequence>
<feature type="region of interest" description="Disordered" evidence="1">
    <location>
        <begin position="108"/>
        <end position="129"/>
    </location>
</feature>
<dbReference type="RefSeq" id="WP_338501298.1">
    <property type="nucleotide sequence ID" value="NZ_CP145607.1"/>
</dbReference>